<accession>A0A6S6ZIU2</accession>
<gene>
    <name evidence="3" type="ORF">LMG3458_01576</name>
</gene>
<sequence>MRGLMKRDGRVLLIVVGLALAPMAVAADPATVGRNVLNAGPDPRVQLDGLSRDHAAIFGTQDEDEQAVLDQERAVQTQQDQLRMLERLLTQKPAAANPPAAATIPLSKPTDAPMNMAPLAPTPSGSKLGGEAQRSIDQMQKRVNELRRGVDTSAQGAR</sequence>
<feature type="signal peptide" evidence="2">
    <location>
        <begin position="1"/>
        <end position="26"/>
    </location>
</feature>
<evidence type="ECO:0000313" key="4">
    <source>
        <dbReference type="Proteomes" id="UP000494111"/>
    </source>
</evidence>
<dbReference type="EMBL" id="CADIJO010000004">
    <property type="protein sequence ID" value="CAB3680327.1"/>
    <property type="molecule type" value="Genomic_DNA"/>
</dbReference>
<dbReference type="RefSeq" id="WP_246288620.1">
    <property type="nucleotide sequence ID" value="NZ_CADIJO010000004.1"/>
</dbReference>
<reference evidence="3 4" key="1">
    <citation type="submission" date="2020-04" db="EMBL/GenBank/DDBJ databases">
        <authorList>
            <person name="De Canck E."/>
        </authorList>
    </citation>
    <scope>NUCLEOTIDE SEQUENCE [LARGE SCALE GENOMIC DNA]</scope>
    <source>
        <strain evidence="3 4">LMG 3458</strain>
    </source>
</reference>
<feature type="compositionally biased region" description="Basic and acidic residues" evidence="1">
    <location>
        <begin position="139"/>
        <end position="150"/>
    </location>
</feature>
<evidence type="ECO:0000256" key="2">
    <source>
        <dbReference type="SAM" id="SignalP"/>
    </source>
</evidence>
<keyword evidence="2" id="KW-0732">Signal</keyword>
<feature type="region of interest" description="Disordered" evidence="1">
    <location>
        <begin position="92"/>
        <end position="158"/>
    </location>
</feature>
<proteinExistence type="predicted"/>
<organism evidence="3 4">
    <name type="scientific">Achromobacter deleyi</name>
    <dbReference type="NCBI Taxonomy" id="1353891"/>
    <lineage>
        <taxon>Bacteria</taxon>
        <taxon>Pseudomonadati</taxon>
        <taxon>Pseudomonadota</taxon>
        <taxon>Betaproteobacteria</taxon>
        <taxon>Burkholderiales</taxon>
        <taxon>Alcaligenaceae</taxon>
        <taxon>Achromobacter</taxon>
    </lineage>
</organism>
<name>A0A6S6ZIU2_9BURK</name>
<protein>
    <recommendedName>
        <fullName evidence="5">YbgF trimerisation domain-containing protein</fullName>
    </recommendedName>
</protein>
<evidence type="ECO:0008006" key="5">
    <source>
        <dbReference type="Google" id="ProtNLM"/>
    </source>
</evidence>
<evidence type="ECO:0000256" key="1">
    <source>
        <dbReference type="SAM" id="MobiDB-lite"/>
    </source>
</evidence>
<evidence type="ECO:0000313" key="3">
    <source>
        <dbReference type="EMBL" id="CAB3680327.1"/>
    </source>
</evidence>
<dbReference type="AlphaFoldDB" id="A0A6S6ZIU2"/>
<feature type="chain" id="PRO_5028798708" description="YbgF trimerisation domain-containing protein" evidence="2">
    <location>
        <begin position="27"/>
        <end position="158"/>
    </location>
</feature>
<feature type="compositionally biased region" description="Low complexity" evidence="1">
    <location>
        <begin position="93"/>
        <end position="102"/>
    </location>
</feature>
<dbReference type="Proteomes" id="UP000494111">
    <property type="component" value="Unassembled WGS sequence"/>
</dbReference>